<name>A0A3M8SRV7_9ACTN</name>
<organism evidence="3 4">
    <name type="scientific">Streptomyces botrytidirepellens</name>
    <dbReference type="NCBI Taxonomy" id="2486417"/>
    <lineage>
        <taxon>Bacteria</taxon>
        <taxon>Bacillati</taxon>
        <taxon>Actinomycetota</taxon>
        <taxon>Actinomycetes</taxon>
        <taxon>Kitasatosporales</taxon>
        <taxon>Streptomycetaceae</taxon>
        <taxon>Streptomyces</taxon>
    </lineage>
</organism>
<evidence type="ECO:0000313" key="4">
    <source>
        <dbReference type="Proteomes" id="UP000275401"/>
    </source>
</evidence>
<dbReference type="EMBL" id="RIBZ01000848">
    <property type="protein sequence ID" value="RNF83425.1"/>
    <property type="molecule type" value="Genomic_DNA"/>
</dbReference>
<dbReference type="PANTHER" id="PTHR34293">
    <property type="entry name" value="HTH-TYPE TRANSCRIPTIONAL REGULATOR TRMBL2"/>
    <property type="match status" value="1"/>
</dbReference>
<dbReference type="Proteomes" id="UP000275401">
    <property type="component" value="Unassembled WGS sequence"/>
</dbReference>
<dbReference type="SMART" id="SM00421">
    <property type="entry name" value="HTH_LUXR"/>
    <property type="match status" value="1"/>
</dbReference>
<dbReference type="InterPro" id="IPR036390">
    <property type="entry name" value="WH_DNA-bd_sf"/>
</dbReference>
<dbReference type="Gene3D" id="1.10.10.10">
    <property type="entry name" value="Winged helix-like DNA-binding domain superfamily/Winged helix DNA-binding domain"/>
    <property type="match status" value="2"/>
</dbReference>
<dbReference type="PRINTS" id="PR00038">
    <property type="entry name" value="HTHLUXR"/>
</dbReference>
<evidence type="ECO:0000313" key="3">
    <source>
        <dbReference type="EMBL" id="RNF83425.1"/>
    </source>
</evidence>
<dbReference type="Pfam" id="PF00196">
    <property type="entry name" value="GerE"/>
    <property type="match status" value="1"/>
</dbReference>
<dbReference type="CDD" id="cd06170">
    <property type="entry name" value="LuxR_C_like"/>
    <property type="match status" value="1"/>
</dbReference>
<accession>A0A3M8SRV7</accession>
<gene>
    <name evidence="3" type="ORF">EEJ42_44710</name>
</gene>
<keyword evidence="4" id="KW-1185">Reference proteome</keyword>
<dbReference type="InterPro" id="IPR051797">
    <property type="entry name" value="TrmB-like"/>
</dbReference>
<keyword evidence="1" id="KW-0175">Coiled coil</keyword>
<reference evidence="3 4" key="1">
    <citation type="submission" date="2018-11" db="EMBL/GenBank/DDBJ databases">
        <title>The Potential of Streptomyces as Biocontrol Agents against the Tomato grey mould, Botrytis cinerea (Gray mold) Frontiers in Microbiology.</title>
        <authorList>
            <person name="Li D."/>
        </authorList>
    </citation>
    <scope>NUCLEOTIDE SEQUENCE [LARGE SCALE GENOMIC DNA]</scope>
    <source>
        <strain evidence="3 4">NEAU-LD23</strain>
    </source>
</reference>
<dbReference type="AlphaFoldDB" id="A0A3M8SRV7"/>
<dbReference type="InterPro" id="IPR036388">
    <property type="entry name" value="WH-like_DNA-bd_sf"/>
</dbReference>
<protein>
    <recommendedName>
        <fullName evidence="2">HTH luxR-type domain-containing protein</fullName>
    </recommendedName>
</protein>
<evidence type="ECO:0000256" key="1">
    <source>
        <dbReference type="SAM" id="Coils"/>
    </source>
</evidence>
<dbReference type="GO" id="GO:0006355">
    <property type="term" value="P:regulation of DNA-templated transcription"/>
    <property type="evidence" value="ECO:0007669"/>
    <property type="project" value="InterPro"/>
</dbReference>
<comment type="caution">
    <text evidence="3">The sequence shown here is derived from an EMBL/GenBank/DDBJ whole genome shotgun (WGS) entry which is preliminary data.</text>
</comment>
<dbReference type="GO" id="GO:0003677">
    <property type="term" value="F:DNA binding"/>
    <property type="evidence" value="ECO:0007669"/>
    <property type="project" value="InterPro"/>
</dbReference>
<feature type="domain" description="HTH luxR-type" evidence="2">
    <location>
        <begin position="269"/>
        <end position="334"/>
    </location>
</feature>
<dbReference type="PROSITE" id="PS50043">
    <property type="entry name" value="HTH_LUXR_2"/>
    <property type="match status" value="1"/>
</dbReference>
<dbReference type="PANTHER" id="PTHR34293:SF1">
    <property type="entry name" value="HTH-TYPE TRANSCRIPTIONAL REGULATOR TRMBL2"/>
    <property type="match status" value="1"/>
</dbReference>
<evidence type="ECO:0000259" key="2">
    <source>
        <dbReference type="PROSITE" id="PS50043"/>
    </source>
</evidence>
<proteinExistence type="predicted"/>
<feature type="coiled-coil region" evidence="1">
    <location>
        <begin position="86"/>
        <end position="120"/>
    </location>
</feature>
<sequence>MVLMANDPLLTWFGLDDAAARLYRTLLLHGGRTLSELRDLSGLSTHQVTDGLDQLVAASLARFDNTAKAGGRLWPVSPKVVLTAALARRRAQTLRAQAEVEQLEVELAELVATHEALAGRRATGTLEHVTDVTAAAVTIYELTASATDEVLVLGPGPRSSALGASVYLHGEPLLDNGVRLRGIHLGSLRNRPTEYAPAARLALHGAELRTAPTLPAEMVLVDGHIAVLPHDPADPSAGVVVCRHTTTVAALCALFEQYWMSGEELGSSPRSDELGLTPSERELLRQLADGTTDEAAARRMGVSLRTVRRMAAGLMERLEARSRFQAGYRAAALGWLDEKAPAAVAVP</sequence>
<dbReference type="InterPro" id="IPR000792">
    <property type="entry name" value="Tscrpt_reg_LuxR_C"/>
</dbReference>
<dbReference type="SUPFAM" id="SSF46785">
    <property type="entry name" value="Winged helix' DNA-binding domain"/>
    <property type="match status" value="1"/>
</dbReference>
<dbReference type="SUPFAM" id="SSF46894">
    <property type="entry name" value="C-terminal effector domain of the bipartite response regulators"/>
    <property type="match status" value="1"/>
</dbReference>
<dbReference type="InterPro" id="IPR016032">
    <property type="entry name" value="Sig_transdc_resp-reg_C-effctor"/>
</dbReference>